<organism evidence="1 2">
    <name type="scientific">Diversispora epigaea</name>
    <dbReference type="NCBI Taxonomy" id="1348612"/>
    <lineage>
        <taxon>Eukaryota</taxon>
        <taxon>Fungi</taxon>
        <taxon>Fungi incertae sedis</taxon>
        <taxon>Mucoromycota</taxon>
        <taxon>Glomeromycotina</taxon>
        <taxon>Glomeromycetes</taxon>
        <taxon>Diversisporales</taxon>
        <taxon>Diversisporaceae</taxon>
        <taxon>Diversispora</taxon>
    </lineage>
</organism>
<evidence type="ECO:0000313" key="1">
    <source>
        <dbReference type="EMBL" id="RHZ55596.1"/>
    </source>
</evidence>
<accession>A0A397H1R1</accession>
<proteinExistence type="predicted"/>
<dbReference type="AlphaFoldDB" id="A0A397H1R1"/>
<evidence type="ECO:0000313" key="2">
    <source>
        <dbReference type="Proteomes" id="UP000266861"/>
    </source>
</evidence>
<dbReference type="OrthoDB" id="2338740at2759"/>
<name>A0A397H1R1_9GLOM</name>
<protein>
    <submittedName>
        <fullName evidence="1">Uncharacterized protein</fullName>
    </submittedName>
</protein>
<reference evidence="1 2" key="1">
    <citation type="submission" date="2018-08" db="EMBL/GenBank/DDBJ databases">
        <title>Genome and evolution of the arbuscular mycorrhizal fungus Diversispora epigaea (formerly Glomus versiforme) and its bacterial endosymbionts.</title>
        <authorList>
            <person name="Sun X."/>
            <person name="Fei Z."/>
            <person name="Harrison M."/>
        </authorList>
    </citation>
    <scope>NUCLEOTIDE SEQUENCE [LARGE SCALE GENOMIC DNA]</scope>
    <source>
        <strain evidence="1 2">IT104</strain>
    </source>
</reference>
<dbReference type="Proteomes" id="UP000266861">
    <property type="component" value="Unassembled WGS sequence"/>
</dbReference>
<comment type="caution">
    <text evidence="1">The sequence shown here is derived from an EMBL/GenBank/DDBJ whole genome shotgun (WGS) entry which is preliminary data.</text>
</comment>
<sequence>MGIISHSDRHERRLEKVRINNINSTERLIFESNIWNLAVIDYIDFKERTFSYRNIYDVTRGKSPLIFKRNFNVESLYKKILIEIQSENSYSPPKVVILEVGNAPNEDSSIFEACEIYGIFDLAITLDVRFLDKLESVVDYRLTVRVLELIWVVVGIAIHIYLKKTNKKIEDIVNDDRDTHRLEIRTGNFDLQYNCLTSFAPLFSIAEKSNYTCSIVHFISIIAQYSQLQQTLRHSASINLTKKNHYYAYDETLETLGVKFIKQNVTGNVINEENLKQQIKSVQLKREHIDLLFAEYIDNHVKAKNNHAITSWKDAIWKLADDLIEVFEMENFLEHELFKKFKPK</sequence>
<keyword evidence="2" id="KW-1185">Reference proteome</keyword>
<dbReference type="EMBL" id="PQFF01000366">
    <property type="protein sequence ID" value="RHZ55596.1"/>
    <property type="molecule type" value="Genomic_DNA"/>
</dbReference>
<gene>
    <name evidence="1" type="ORF">Glove_413g5</name>
</gene>